<dbReference type="InterPro" id="IPR011009">
    <property type="entry name" value="Kinase-like_dom_sf"/>
</dbReference>
<reference evidence="24" key="1">
    <citation type="submission" date="2022-11" db="UniProtKB">
        <authorList>
            <consortium name="EnsemblMetazoa"/>
        </authorList>
    </citation>
    <scope>IDENTIFICATION</scope>
</reference>
<feature type="domain" description="Protein kinase" evidence="22">
    <location>
        <begin position="286"/>
        <end position="559"/>
    </location>
</feature>
<keyword evidence="12" id="KW-0675">Receptor</keyword>
<dbReference type="InterPro" id="IPR017441">
    <property type="entry name" value="Protein_kinase_ATP_BS"/>
</dbReference>
<feature type="transmembrane region" description="Helical" evidence="21">
    <location>
        <begin position="129"/>
        <end position="152"/>
    </location>
</feature>
<dbReference type="FunFam" id="1.10.510.10:FF:000554">
    <property type="entry name" value="Predicted protein"/>
    <property type="match status" value="1"/>
</dbReference>
<dbReference type="Gene3D" id="1.10.510.10">
    <property type="entry name" value="Transferase(Phosphotransferase) domain 1"/>
    <property type="match status" value="1"/>
</dbReference>
<evidence type="ECO:0000259" key="22">
    <source>
        <dbReference type="PROSITE" id="PS50011"/>
    </source>
</evidence>
<dbReference type="PANTHER" id="PTHR24416:SF613">
    <property type="entry name" value="RECEPTOR PROTEIN-TYROSINE KINASE"/>
    <property type="match status" value="1"/>
</dbReference>
<evidence type="ECO:0000256" key="10">
    <source>
        <dbReference type="ARBA" id="ARBA00023137"/>
    </source>
</evidence>
<keyword evidence="3" id="KW-0808">Transferase</keyword>
<feature type="compositionally biased region" description="Polar residues" evidence="20">
    <location>
        <begin position="184"/>
        <end position="198"/>
    </location>
</feature>
<evidence type="ECO:0000256" key="11">
    <source>
        <dbReference type="ARBA" id="ARBA00023157"/>
    </source>
</evidence>
<keyword evidence="25" id="KW-1185">Reference proteome</keyword>
<evidence type="ECO:0000256" key="8">
    <source>
        <dbReference type="ARBA" id="ARBA00022989"/>
    </source>
</evidence>
<dbReference type="PROSITE" id="PS50835">
    <property type="entry name" value="IG_LIKE"/>
    <property type="match status" value="1"/>
</dbReference>
<feature type="compositionally biased region" description="Polar residues" evidence="20">
    <location>
        <begin position="235"/>
        <end position="244"/>
    </location>
</feature>
<evidence type="ECO:0000256" key="3">
    <source>
        <dbReference type="ARBA" id="ARBA00022679"/>
    </source>
</evidence>
<feature type="compositionally biased region" description="Basic and acidic residues" evidence="20">
    <location>
        <begin position="199"/>
        <end position="217"/>
    </location>
</feature>
<dbReference type="InterPro" id="IPR013783">
    <property type="entry name" value="Ig-like_fold"/>
</dbReference>
<dbReference type="SUPFAM" id="SSF48726">
    <property type="entry name" value="Immunoglobulin"/>
    <property type="match status" value="1"/>
</dbReference>
<dbReference type="Proteomes" id="UP000887568">
    <property type="component" value="Unplaced"/>
</dbReference>
<evidence type="ECO:0000256" key="9">
    <source>
        <dbReference type="ARBA" id="ARBA00023136"/>
    </source>
</evidence>
<dbReference type="GO" id="GO:0043235">
    <property type="term" value="C:receptor complex"/>
    <property type="evidence" value="ECO:0007669"/>
    <property type="project" value="TreeGrafter"/>
</dbReference>
<keyword evidence="17" id="KW-0460">Magnesium</keyword>
<dbReference type="PROSITE" id="PS50011">
    <property type="entry name" value="PROTEIN_KINASE_DOM"/>
    <property type="match status" value="1"/>
</dbReference>
<dbReference type="PROSITE" id="PS00109">
    <property type="entry name" value="PROTEIN_KINASE_TYR"/>
    <property type="match status" value="1"/>
</dbReference>
<keyword evidence="10" id="KW-0829">Tyrosine-protein kinase</keyword>
<feature type="region of interest" description="Disordered" evidence="20">
    <location>
        <begin position="235"/>
        <end position="269"/>
    </location>
</feature>
<dbReference type="EnsemblMetazoa" id="XM_038205689.1">
    <property type="protein sequence ID" value="XP_038061617.1"/>
    <property type="gene ID" value="LOC119732245"/>
</dbReference>
<dbReference type="EC" id="2.7.10.1" evidence="2"/>
<evidence type="ECO:0000256" key="16">
    <source>
        <dbReference type="PIRSR" id="PIRSR000615-2"/>
    </source>
</evidence>
<evidence type="ECO:0000259" key="23">
    <source>
        <dbReference type="PROSITE" id="PS50835"/>
    </source>
</evidence>
<proteinExistence type="predicted"/>
<evidence type="ECO:0000256" key="6">
    <source>
        <dbReference type="ARBA" id="ARBA00022777"/>
    </source>
</evidence>
<evidence type="ECO:0000256" key="18">
    <source>
        <dbReference type="PIRSR" id="PIRSR000615-4"/>
    </source>
</evidence>
<sequence>MIPPRFNDSSLKRRDGTLHLLDPSTGAVLDDPEYGPVCVQSSSTRQFECRIQDARPGVWNFTWMLGNQTIATKSEARTGAGLVNVSSWHIVTNPGNETGERNLTCLATSSDQSLSTRVLITSCAGTKGVPIAIVTVVSVLSALVVMAIVMFVKFRRNRRAQRSVQIKRDARLSVEMDVALDQDASGQPGQSEVGSSTEVKYEDRIEPQDPHKYEIRISPQDSHKYEYKISQQVAQQYEDTSSPQLEYDDTTPQEETPMISDNNDDDDEDNLPPWAEGWKVLRCDLIMDERVLGRGNFGEVRSGAVIKDGELTRAAIKMLKGHASTSEKDDFIDELRTMTSFGHHPNVVSLLGACQHRQVLYVALEYLPRGDLRSYLRTARSHSDSDEDALSSDQLVKFALDVAKGMEHLAEAGVIHRDLAARNILLSEGLTAKVSDFGLSRGEDIYVQTSKRRVPVRWLAIESIRYKRYTTKSDVWSFGILLWEITTIGGTPYPTTKSESLARKLKGGYRMPKPSNCDDKSYVLMRKCWEEDPNNRPSFSELVSTLSGTDDSKIEHTYFSFDRVRYESLSVIRPEFDDN</sequence>
<evidence type="ECO:0000256" key="13">
    <source>
        <dbReference type="ARBA" id="ARBA00023180"/>
    </source>
</evidence>
<keyword evidence="5 16" id="KW-0547">Nucleotide-binding</keyword>
<comment type="catalytic activity">
    <reaction evidence="14">
        <text>L-tyrosyl-[protein] + ATP = O-phospho-L-tyrosyl-[protein] + ADP + H(+)</text>
        <dbReference type="Rhea" id="RHEA:10596"/>
        <dbReference type="Rhea" id="RHEA-COMP:10136"/>
        <dbReference type="Rhea" id="RHEA-COMP:20101"/>
        <dbReference type="ChEBI" id="CHEBI:15378"/>
        <dbReference type="ChEBI" id="CHEBI:30616"/>
        <dbReference type="ChEBI" id="CHEBI:46858"/>
        <dbReference type="ChEBI" id="CHEBI:61978"/>
        <dbReference type="ChEBI" id="CHEBI:456216"/>
        <dbReference type="EC" id="2.7.10.1"/>
    </reaction>
</comment>
<dbReference type="RefSeq" id="XP_038061617.1">
    <property type="nucleotide sequence ID" value="XM_038205689.1"/>
</dbReference>
<feature type="binding site" evidence="16">
    <location>
        <position position="422"/>
    </location>
    <ligand>
        <name>ATP</name>
        <dbReference type="ChEBI" id="CHEBI:30616"/>
    </ligand>
</feature>
<dbReference type="GO" id="GO:0005524">
    <property type="term" value="F:ATP binding"/>
    <property type="evidence" value="ECO:0007669"/>
    <property type="project" value="UniProtKB-UniRule"/>
</dbReference>
<name>A0A914ACQ1_PATMI</name>
<evidence type="ECO:0000313" key="24">
    <source>
        <dbReference type="EnsemblMetazoa" id="XP_038061617.1"/>
    </source>
</evidence>
<dbReference type="PANTHER" id="PTHR24416">
    <property type="entry name" value="TYROSINE-PROTEIN KINASE RECEPTOR"/>
    <property type="match status" value="1"/>
</dbReference>
<dbReference type="CDD" id="cd00192">
    <property type="entry name" value="PTKc"/>
    <property type="match status" value="1"/>
</dbReference>
<evidence type="ECO:0000256" key="12">
    <source>
        <dbReference type="ARBA" id="ARBA00023170"/>
    </source>
</evidence>
<dbReference type="Gene3D" id="3.30.200.20">
    <property type="entry name" value="Phosphorylase Kinase, domain 1"/>
    <property type="match status" value="1"/>
</dbReference>
<dbReference type="InterPro" id="IPR008266">
    <property type="entry name" value="Tyr_kinase_AS"/>
</dbReference>
<dbReference type="InterPro" id="IPR036179">
    <property type="entry name" value="Ig-like_dom_sf"/>
</dbReference>
<dbReference type="SMART" id="SM00219">
    <property type="entry name" value="TyrKc"/>
    <property type="match status" value="1"/>
</dbReference>
<keyword evidence="13" id="KW-0325">Glycoprotein</keyword>
<evidence type="ECO:0000256" key="20">
    <source>
        <dbReference type="SAM" id="MobiDB-lite"/>
    </source>
</evidence>
<feature type="active site" description="Proton acceptor" evidence="15">
    <location>
        <position position="418"/>
    </location>
</feature>
<feature type="binding site" evidence="16 19">
    <location>
        <position position="317"/>
    </location>
    <ligand>
        <name>ATP</name>
        <dbReference type="ChEBI" id="CHEBI:30616"/>
    </ligand>
</feature>
<dbReference type="Gene3D" id="2.60.40.10">
    <property type="entry name" value="Immunoglobulins"/>
    <property type="match status" value="1"/>
</dbReference>
<dbReference type="GO" id="GO:0046872">
    <property type="term" value="F:metal ion binding"/>
    <property type="evidence" value="ECO:0007669"/>
    <property type="project" value="UniProtKB-KW"/>
</dbReference>
<dbReference type="InterPro" id="IPR001245">
    <property type="entry name" value="Ser-Thr/Tyr_kinase_cat_dom"/>
</dbReference>
<dbReference type="AlphaFoldDB" id="A0A914ACQ1"/>
<dbReference type="InterPro" id="IPR000719">
    <property type="entry name" value="Prot_kinase_dom"/>
</dbReference>
<keyword evidence="4 21" id="KW-0812">Transmembrane</keyword>
<dbReference type="OMA" id="QDRESSW"/>
<evidence type="ECO:0000256" key="15">
    <source>
        <dbReference type="PIRSR" id="PIRSR000615-1"/>
    </source>
</evidence>
<evidence type="ECO:0000256" key="14">
    <source>
        <dbReference type="ARBA" id="ARBA00051243"/>
    </source>
</evidence>
<keyword evidence="11" id="KW-1015">Disulfide bond</keyword>
<dbReference type="PRINTS" id="PR00109">
    <property type="entry name" value="TYRKINASE"/>
</dbReference>
<dbReference type="GO" id="GO:0005886">
    <property type="term" value="C:plasma membrane"/>
    <property type="evidence" value="ECO:0007669"/>
    <property type="project" value="TreeGrafter"/>
</dbReference>
<keyword evidence="8 21" id="KW-1133">Transmembrane helix</keyword>
<feature type="binding site" evidence="17">
    <location>
        <position position="436"/>
    </location>
    <ligand>
        <name>Mg(2+)</name>
        <dbReference type="ChEBI" id="CHEBI:18420"/>
    </ligand>
</feature>
<evidence type="ECO:0000256" key="17">
    <source>
        <dbReference type="PIRSR" id="PIRSR000615-3"/>
    </source>
</evidence>
<organism evidence="24 25">
    <name type="scientific">Patiria miniata</name>
    <name type="common">Bat star</name>
    <name type="synonym">Asterina miniata</name>
    <dbReference type="NCBI Taxonomy" id="46514"/>
    <lineage>
        <taxon>Eukaryota</taxon>
        <taxon>Metazoa</taxon>
        <taxon>Echinodermata</taxon>
        <taxon>Eleutherozoa</taxon>
        <taxon>Asterozoa</taxon>
        <taxon>Asteroidea</taxon>
        <taxon>Valvatacea</taxon>
        <taxon>Valvatida</taxon>
        <taxon>Asterinidae</taxon>
        <taxon>Patiria</taxon>
    </lineage>
</organism>
<feature type="domain" description="Ig-like" evidence="23">
    <location>
        <begin position="32"/>
        <end position="115"/>
    </location>
</feature>
<dbReference type="SUPFAM" id="SSF56112">
    <property type="entry name" value="Protein kinase-like (PK-like)"/>
    <property type="match status" value="1"/>
</dbReference>
<evidence type="ECO:0000256" key="7">
    <source>
        <dbReference type="ARBA" id="ARBA00022840"/>
    </source>
</evidence>
<feature type="site" description="Important for interaction with phosphotyrosine-binding proteins" evidence="18">
    <location>
        <position position="558"/>
    </location>
</feature>
<evidence type="ECO:0000256" key="2">
    <source>
        <dbReference type="ARBA" id="ARBA00011902"/>
    </source>
</evidence>
<dbReference type="GO" id="GO:0007169">
    <property type="term" value="P:cell surface receptor protein tyrosine kinase signaling pathway"/>
    <property type="evidence" value="ECO:0007669"/>
    <property type="project" value="TreeGrafter"/>
</dbReference>
<evidence type="ECO:0000256" key="5">
    <source>
        <dbReference type="ARBA" id="ARBA00022741"/>
    </source>
</evidence>
<feature type="binding site" evidence="16">
    <location>
        <begin position="365"/>
        <end position="371"/>
    </location>
    <ligand>
        <name>ATP</name>
        <dbReference type="ChEBI" id="CHEBI:30616"/>
    </ligand>
</feature>
<comment type="subcellular location">
    <subcellularLocation>
        <location evidence="1">Membrane</location>
        <topology evidence="1">Single-pass membrane protein</topology>
    </subcellularLocation>
</comment>
<feature type="region of interest" description="Disordered" evidence="20">
    <location>
        <begin position="180"/>
        <end position="217"/>
    </location>
</feature>
<keyword evidence="9 21" id="KW-0472">Membrane</keyword>
<dbReference type="GeneID" id="119732245"/>
<keyword evidence="7 16" id="KW-0067">ATP-binding</keyword>
<evidence type="ECO:0000313" key="25">
    <source>
        <dbReference type="Proteomes" id="UP000887568"/>
    </source>
</evidence>
<protein>
    <recommendedName>
        <fullName evidence="2">receptor protein-tyrosine kinase</fullName>
        <ecNumber evidence="2">2.7.10.1</ecNumber>
    </recommendedName>
</protein>
<accession>A0A914ACQ1</accession>
<dbReference type="PROSITE" id="PS00107">
    <property type="entry name" value="PROTEIN_KINASE_ATP"/>
    <property type="match status" value="1"/>
</dbReference>
<evidence type="ECO:0000256" key="21">
    <source>
        <dbReference type="SAM" id="Phobius"/>
    </source>
</evidence>
<feature type="binding site" evidence="16">
    <location>
        <begin position="293"/>
        <end position="300"/>
    </location>
    <ligand>
        <name>ATP</name>
        <dbReference type="ChEBI" id="CHEBI:30616"/>
    </ligand>
</feature>
<dbReference type="InterPro" id="IPR020635">
    <property type="entry name" value="Tyr_kinase_cat_dom"/>
</dbReference>
<evidence type="ECO:0000256" key="1">
    <source>
        <dbReference type="ARBA" id="ARBA00004167"/>
    </source>
</evidence>
<evidence type="ECO:0000256" key="19">
    <source>
        <dbReference type="PROSITE-ProRule" id="PRU10141"/>
    </source>
</evidence>
<dbReference type="OrthoDB" id="4062651at2759"/>
<evidence type="ECO:0000256" key="4">
    <source>
        <dbReference type="ARBA" id="ARBA00022692"/>
    </source>
</evidence>
<keyword evidence="6" id="KW-0418">Kinase</keyword>
<keyword evidence="17" id="KW-0479">Metal-binding</keyword>
<feature type="binding site" evidence="17">
    <location>
        <position position="423"/>
    </location>
    <ligand>
        <name>Mg(2+)</name>
        <dbReference type="ChEBI" id="CHEBI:18420"/>
    </ligand>
</feature>
<dbReference type="GO" id="GO:0004714">
    <property type="term" value="F:transmembrane receptor protein tyrosine kinase activity"/>
    <property type="evidence" value="ECO:0007669"/>
    <property type="project" value="UniProtKB-EC"/>
</dbReference>
<dbReference type="InterPro" id="IPR050122">
    <property type="entry name" value="RTK"/>
</dbReference>
<dbReference type="InterPro" id="IPR007110">
    <property type="entry name" value="Ig-like_dom"/>
</dbReference>
<dbReference type="Pfam" id="PF07714">
    <property type="entry name" value="PK_Tyr_Ser-Thr"/>
    <property type="match status" value="1"/>
</dbReference>